<dbReference type="GO" id="GO:0004674">
    <property type="term" value="F:protein serine/threonine kinase activity"/>
    <property type="evidence" value="ECO:0007669"/>
    <property type="project" value="UniProtKB-KW"/>
</dbReference>
<feature type="domain" description="Protein kinase" evidence="16">
    <location>
        <begin position="347"/>
        <end position="618"/>
    </location>
</feature>
<dbReference type="CDD" id="cd23509">
    <property type="entry name" value="Gnk2-like"/>
    <property type="match status" value="2"/>
</dbReference>
<keyword evidence="5 15" id="KW-0732">Signal</keyword>
<evidence type="ECO:0000256" key="6">
    <source>
        <dbReference type="ARBA" id="ARBA00022737"/>
    </source>
</evidence>
<reference evidence="18" key="1">
    <citation type="submission" date="2023-07" db="EMBL/GenBank/DDBJ databases">
        <title>A chromosome-level genome assembly of Lolium multiflorum.</title>
        <authorList>
            <person name="Chen Y."/>
            <person name="Copetti D."/>
            <person name="Kolliker R."/>
            <person name="Studer B."/>
        </authorList>
    </citation>
    <scope>NUCLEOTIDE SEQUENCE</scope>
    <source>
        <strain evidence="18">02402/16</strain>
        <tissue evidence="18">Leaf</tissue>
    </source>
</reference>
<dbReference type="EMBL" id="JAUUTY010000001">
    <property type="protein sequence ID" value="KAK1691947.1"/>
    <property type="molecule type" value="Genomic_DNA"/>
</dbReference>
<evidence type="ECO:0000259" key="16">
    <source>
        <dbReference type="PROSITE" id="PS50011"/>
    </source>
</evidence>
<keyword evidence="14" id="KW-1133">Transmembrane helix</keyword>
<keyword evidence="9 12" id="KW-0067">ATP-binding</keyword>
<dbReference type="CDD" id="cd14066">
    <property type="entry name" value="STKc_IRAK"/>
    <property type="match status" value="1"/>
</dbReference>
<keyword evidence="11" id="KW-0325">Glycoprotein</keyword>
<organism evidence="18 19">
    <name type="scientific">Lolium multiflorum</name>
    <name type="common">Italian ryegrass</name>
    <name type="synonym">Lolium perenne subsp. multiflorum</name>
    <dbReference type="NCBI Taxonomy" id="4521"/>
    <lineage>
        <taxon>Eukaryota</taxon>
        <taxon>Viridiplantae</taxon>
        <taxon>Streptophyta</taxon>
        <taxon>Embryophyta</taxon>
        <taxon>Tracheophyta</taxon>
        <taxon>Spermatophyta</taxon>
        <taxon>Magnoliopsida</taxon>
        <taxon>Liliopsida</taxon>
        <taxon>Poales</taxon>
        <taxon>Poaceae</taxon>
        <taxon>BOP clade</taxon>
        <taxon>Pooideae</taxon>
        <taxon>Poodae</taxon>
        <taxon>Poeae</taxon>
        <taxon>Poeae Chloroplast Group 2 (Poeae type)</taxon>
        <taxon>Loliodinae</taxon>
        <taxon>Loliinae</taxon>
        <taxon>Lolium</taxon>
    </lineage>
</organism>
<dbReference type="FunFam" id="1.10.510.10:FF:000146">
    <property type="entry name" value="LRR receptor-like serine/threonine-protein kinase IOS1"/>
    <property type="match status" value="1"/>
</dbReference>
<evidence type="ECO:0000256" key="11">
    <source>
        <dbReference type="ARBA" id="ARBA00023180"/>
    </source>
</evidence>
<evidence type="ECO:0000256" key="10">
    <source>
        <dbReference type="ARBA" id="ARBA00023170"/>
    </source>
</evidence>
<evidence type="ECO:0000256" key="7">
    <source>
        <dbReference type="ARBA" id="ARBA00022741"/>
    </source>
</evidence>
<accession>A0AAD8TTP1</accession>
<dbReference type="InterPro" id="IPR017441">
    <property type="entry name" value="Protein_kinase_ATP_BS"/>
</dbReference>
<evidence type="ECO:0000256" key="9">
    <source>
        <dbReference type="ARBA" id="ARBA00022840"/>
    </source>
</evidence>
<dbReference type="SUPFAM" id="SSF56112">
    <property type="entry name" value="Protein kinase-like (PK-like)"/>
    <property type="match status" value="1"/>
</dbReference>
<keyword evidence="7 12" id="KW-0547">Nucleotide-binding</keyword>
<keyword evidence="10" id="KW-0675">Receptor</keyword>
<keyword evidence="4" id="KW-0808">Transferase</keyword>
<dbReference type="Gene3D" id="3.30.200.20">
    <property type="entry name" value="Phosphorylase Kinase, domain 1"/>
    <property type="match status" value="1"/>
</dbReference>
<evidence type="ECO:0000256" key="14">
    <source>
        <dbReference type="SAM" id="Phobius"/>
    </source>
</evidence>
<dbReference type="Gene3D" id="1.10.510.10">
    <property type="entry name" value="Transferase(Phosphotransferase) domain 1"/>
    <property type="match status" value="1"/>
</dbReference>
<comment type="caution">
    <text evidence="18">The sequence shown here is derived from an EMBL/GenBank/DDBJ whole genome shotgun (WGS) entry which is preliminary data.</text>
</comment>
<evidence type="ECO:0000313" key="18">
    <source>
        <dbReference type="EMBL" id="KAK1691947.1"/>
    </source>
</evidence>
<evidence type="ECO:0000256" key="1">
    <source>
        <dbReference type="ARBA" id="ARBA00004167"/>
    </source>
</evidence>
<dbReference type="InterPro" id="IPR001245">
    <property type="entry name" value="Ser-Thr/Tyr_kinase_cat_dom"/>
</dbReference>
<dbReference type="GO" id="GO:0016020">
    <property type="term" value="C:membrane"/>
    <property type="evidence" value="ECO:0007669"/>
    <property type="project" value="UniProtKB-SubCell"/>
</dbReference>
<keyword evidence="8" id="KW-0418">Kinase</keyword>
<dbReference type="Pfam" id="PF01657">
    <property type="entry name" value="Stress-antifung"/>
    <property type="match status" value="2"/>
</dbReference>
<feature type="domain" description="Gnk2-homologous" evidence="17">
    <location>
        <begin position="135"/>
        <end position="246"/>
    </location>
</feature>
<dbReference type="AlphaFoldDB" id="A0AAD8TTP1"/>
<evidence type="ECO:0000256" key="15">
    <source>
        <dbReference type="SAM" id="SignalP"/>
    </source>
</evidence>
<gene>
    <name evidence="18" type="ORF">QYE76_008644</name>
</gene>
<keyword evidence="14" id="KW-0472">Membrane</keyword>
<keyword evidence="19" id="KW-1185">Reference proteome</keyword>
<evidence type="ECO:0008006" key="20">
    <source>
        <dbReference type="Google" id="ProtNLM"/>
    </source>
</evidence>
<feature type="chain" id="PRO_5042291372" description="Protein kinase domain-containing protein" evidence="15">
    <location>
        <begin position="22"/>
        <end position="677"/>
    </location>
</feature>
<sequence>MDGYPWSHALVLLALLPLAAAQPWSVCNSSSGSYSSGSTYGANLVSLVGTLRQKSASSKSLFASGVLGAAPDTVYGLILCRGDVSFSDCFDCGSRAREDAATACTGRSRDVALCYNQCYVRLADTDFLASTDNSGEVPLISGTNISSSDVAGYNRALTGLLNATAQYAVDNTTTLFATGQWEGPDPGFSRIYSVAQCAADISPALCRSCLQDLWARWFTWFHMPPKGDGARVAGSRCSLRYQIGQDPFYTGAAMLQLPAKTPAPGPGPAATAATPDNKKSNSKRVVLIAVIVSVVLIFLLVGMCMLWKIYWKENSGGNLDYAMFEEETPLHIDIRRFTYAELKLITKNFESTIGKGGFGIVYHGILENGDEVAVKVLMETSIAESTDFLPEVQTLSKVHHKNLVTLQGYCQNKKCLALVYDFMPRGTLQQLLRGAEDYTLNWEQRLHIAFDSAQGLEYLHELCTPSIVHRDVKTANILLDKNLVGIISDFGLSRAFNDAHTHISTVAAGTLGYLDPEYHATFQLTVKTDVYSFGIVLLEIITGQPPVIMDPQPVHLPNWVRKKITKGSINDVVDKRLLDVYNASSLQSVIDLAMDCVENAAIDRPAMTEVVARLKVWLPVVSSEKRSVNGPTQYKYSMDSEIRKQYQLSISGASTEGSSFQSGSTGRMSEISMSSGR</sequence>
<dbReference type="Proteomes" id="UP001231189">
    <property type="component" value="Unassembled WGS sequence"/>
</dbReference>
<evidence type="ECO:0000256" key="13">
    <source>
        <dbReference type="SAM" id="MobiDB-lite"/>
    </source>
</evidence>
<dbReference type="FunFam" id="3.30.200.20:FF:000178">
    <property type="entry name" value="serine/threonine-protein kinase PBS1-like"/>
    <property type="match status" value="1"/>
</dbReference>
<feature type="region of interest" description="Disordered" evidence="13">
    <location>
        <begin position="653"/>
        <end position="677"/>
    </location>
</feature>
<feature type="binding site" evidence="12">
    <location>
        <position position="375"/>
    </location>
    <ligand>
        <name>ATP</name>
        <dbReference type="ChEBI" id="CHEBI:30616"/>
    </ligand>
</feature>
<dbReference type="InterPro" id="IPR011009">
    <property type="entry name" value="Kinase-like_dom_sf"/>
</dbReference>
<dbReference type="InterPro" id="IPR038408">
    <property type="entry name" value="GNK2_sf"/>
</dbReference>
<keyword evidence="3" id="KW-0597">Phosphoprotein</keyword>
<evidence type="ECO:0000313" key="19">
    <source>
        <dbReference type="Proteomes" id="UP001231189"/>
    </source>
</evidence>
<evidence type="ECO:0000256" key="2">
    <source>
        <dbReference type="ARBA" id="ARBA00022527"/>
    </source>
</evidence>
<dbReference type="PANTHER" id="PTHR45631:SF204">
    <property type="entry name" value="OS01G0810800 PROTEIN"/>
    <property type="match status" value="1"/>
</dbReference>
<evidence type="ECO:0000256" key="5">
    <source>
        <dbReference type="ARBA" id="ARBA00022729"/>
    </source>
</evidence>
<dbReference type="Pfam" id="PF07714">
    <property type="entry name" value="PK_Tyr_Ser-Thr"/>
    <property type="match status" value="1"/>
</dbReference>
<keyword evidence="2" id="KW-0723">Serine/threonine-protein kinase</keyword>
<evidence type="ECO:0000259" key="17">
    <source>
        <dbReference type="PROSITE" id="PS51473"/>
    </source>
</evidence>
<evidence type="ECO:0000256" key="3">
    <source>
        <dbReference type="ARBA" id="ARBA00022553"/>
    </source>
</evidence>
<evidence type="ECO:0000256" key="8">
    <source>
        <dbReference type="ARBA" id="ARBA00022777"/>
    </source>
</evidence>
<dbReference type="GO" id="GO:0005524">
    <property type="term" value="F:ATP binding"/>
    <property type="evidence" value="ECO:0007669"/>
    <property type="project" value="UniProtKB-UniRule"/>
</dbReference>
<feature type="transmembrane region" description="Helical" evidence="14">
    <location>
        <begin position="285"/>
        <end position="307"/>
    </location>
</feature>
<dbReference type="InterPro" id="IPR002902">
    <property type="entry name" value="GNK2"/>
</dbReference>
<dbReference type="PANTHER" id="PTHR45631">
    <property type="entry name" value="OS07G0107800 PROTEIN-RELATED"/>
    <property type="match status" value="1"/>
</dbReference>
<dbReference type="PROSITE" id="PS00108">
    <property type="entry name" value="PROTEIN_KINASE_ST"/>
    <property type="match status" value="1"/>
</dbReference>
<proteinExistence type="predicted"/>
<dbReference type="InterPro" id="IPR008271">
    <property type="entry name" value="Ser/Thr_kinase_AS"/>
</dbReference>
<feature type="signal peptide" evidence="15">
    <location>
        <begin position="1"/>
        <end position="21"/>
    </location>
</feature>
<name>A0AAD8TTP1_LOLMU</name>
<dbReference type="SMART" id="SM00220">
    <property type="entry name" value="S_TKc"/>
    <property type="match status" value="1"/>
</dbReference>
<keyword evidence="14" id="KW-0812">Transmembrane</keyword>
<dbReference type="PROSITE" id="PS51473">
    <property type="entry name" value="GNK2"/>
    <property type="match status" value="2"/>
</dbReference>
<comment type="subcellular location">
    <subcellularLocation>
        <location evidence="1">Membrane</location>
        <topology evidence="1">Single-pass membrane protein</topology>
    </subcellularLocation>
</comment>
<evidence type="ECO:0000256" key="12">
    <source>
        <dbReference type="PROSITE-ProRule" id="PRU10141"/>
    </source>
</evidence>
<keyword evidence="6" id="KW-0677">Repeat</keyword>
<feature type="domain" description="Gnk2-homologous" evidence="17">
    <location>
        <begin position="22"/>
        <end position="127"/>
    </location>
</feature>
<dbReference type="InterPro" id="IPR000719">
    <property type="entry name" value="Prot_kinase_dom"/>
</dbReference>
<dbReference type="PROSITE" id="PS50011">
    <property type="entry name" value="PROTEIN_KINASE_DOM"/>
    <property type="match status" value="1"/>
</dbReference>
<evidence type="ECO:0000256" key="4">
    <source>
        <dbReference type="ARBA" id="ARBA00022679"/>
    </source>
</evidence>
<dbReference type="Gene3D" id="3.30.430.20">
    <property type="entry name" value="Gnk2 domain, C-X8-C-X2-C motif"/>
    <property type="match status" value="2"/>
</dbReference>
<protein>
    <recommendedName>
        <fullName evidence="20">Protein kinase domain-containing protein</fullName>
    </recommendedName>
</protein>
<dbReference type="PROSITE" id="PS00107">
    <property type="entry name" value="PROTEIN_KINASE_ATP"/>
    <property type="match status" value="1"/>
</dbReference>